<dbReference type="EMBL" id="JALJOQ010000016">
    <property type="protein sequence ID" value="KAK9809800.1"/>
    <property type="molecule type" value="Genomic_DNA"/>
</dbReference>
<dbReference type="InterPro" id="IPR001841">
    <property type="entry name" value="Znf_RING"/>
</dbReference>
<evidence type="ECO:0000259" key="9">
    <source>
        <dbReference type="PROSITE" id="PS50089"/>
    </source>
</evidence>
<comment type="pathway">
    <text evidence="2">Protein modification; protein ubiquitination.</text>
</comment>
<evidence type="ECO:0000313" key="11">
    <source>
        <dbReference type="EMBL" id="KAK9809800.1"/>
    </source>
</evidence>
<keyword evidence="3" id="KW-0479">Metal-binding</keyword>
<evidence type="ECO:0000256" key="5">
    <source>
        <dbReference type="ARBA" id="ARBA00022786"/>
    </source>
</evidence>
<dbReference type="GO" id="GO:0005634">
    <property type="term" value="C:nucleus"/>
    <property type="evidence" value="ECO:0007669"/>
    <property type="project" value="UniProtKB-SubCell"/>
</dbReference>
<accession>A0AAW1PJ40</accession>
<keyword evidence="5" id="KW-0833">Ubl conjugation pathway</keyword>
<dbReference type="Pfam" id="PF14599">
    <property type="entry name" value="zinc_ribbon_6"/>
    <property type="match status" value="1"/>
</dbReference>
<dbReference type="Proteomes" id="UP001465755">
    <property type="component" value="Unassembled WGS sequence"/>
</dbReference>
<name>A0AAW1PJ40_9CHLO</name>
<evidence type="ECO:0000256" key="2">
    <source>
        <dbReference type="ARBA" id="ARBA00004906"/>
    </source>
</evidence>
<evidence type="ECO:0000256" key="1">
    <source>
        <dbReference type="ARBA" id="ARBA00004123"/>
    </source>
</evidence>
<dbReference type="GO" id="GO:0006511">
    <property type="term" value="P:ubiquitin-dependent protein catabolic process"/>
    <property type="evidence" value="ECO:0007669"/>
    <property type="project" value="TreeGrafter"/>
</dbReference>
<proteinExistence type="predicted"/>
<reference evidence="11 12" key="1">
    <citation type="journal article" date="2024" name="Nat. Commun.">
        <title>Phylogenomics reveals the evolutionary origins of lichenization in chlorophyte algae.</title>
        <authorList>
            <person name="Puginier C."/>
            <person name="Libourel C."/>
            <person name="Otte J."/>
            <person name="Skaloud P."/>
            <person name="Haon M."/>
            <person name="Grisel S."/>
            <person name="Petersen M."/>
            <person name="Berrin J.G."/>
            <person name="Delaux P.M."/>
            <person name="Dal Grande F."/>
            <person name="Keller J."/>
        </authorList>
    </citation>
    <scope>NUCLEOTIDE SEQUENCE [LARGE SCALE GENOMIC DNA]</scope>
    <source>
        <strain evidence="11 12">SAG 2036</strain>
    </source>
</reference>
<evidence type="ECO:0000256" key="4">
    <source>
        <dbReference type="ARBA" id="ARBA00022771"/>
    </source>
</evidence>
<dbReference type="FunFam" id="2.20.28.10:FF:000009">
    <property type="entry name" value="RING finger and CHY zinc finger domain-containing protein 1"/>
    <property type="match status" value="1"/>
</dbReference>
<protein>
    <submittedName>
        <fullName evidence="11">Uncharacterized protein</fullName>
    </submittedName>
</protein>
<dbReference type="GO" id="GO:0016567">
    <property type="term" value="P:protein ubiquitination"/>
    <property type="evidence" value="ECO:0007669"/>
    <property type="project" value="TreeGrafter"/>
</dbReference>
<evidence type="ECO:0000256" key="8">
    <source>
        <dbReference type="PROSITE-ProRule" id="PRU00175"/>
    </source>
</evidence>
<sequence length="173" mass="19443">MSRIRRQGMSCSAQNFFHCDTCGCCYSTSLQGNHTCVENSMAQNCPACLEYLFDSIRPTAVLPCGHTMHSDCLKDMERNHQMTCPICMKTFANLALLWQRLDSEIARTPMPDDFAAWRVTILCNDCNESSSVRFHILGHKCSHCASYNTRKMTIDRGQGPQAVGQDDLPARLP</sequence>
<dbReference type="InterPro" id="IPR039512">
    <property type="entry name" value="RCHY1_zinc-ribbon"/>
</dbReference>
<keyword evidence="4 8" id="KW-0863">Zinc-finger</keyword>
<feature type="domain" description="CTCHY-type" evidence="10">
    <location>
        <begin position="1"/>
        <end position="44"/>
    </location>
</feature>
<dbReference type="PANTHER" id="PTHR21319">
    <property type="entry name" value="RING FINGER AND CHY ZINC FINGER DOMAIN-CONTAINING PROTEIN 1"/>
    <property type="match status" value="1"/>
</dbReference>
<dbReference type="SUPFAM" id="SSF57850">
    <property type="entry name" value="RING/U-box"/>
    <property type="match status" value="1"/>
</dbReference>
<evidence type="ECO:0000256" key="7">
    <source>
        <dbReference type="ARBA" id="ARBA00023242"/>
    </source>
</evidence>
<dbReference type="InterPro" id="IPR017921">
    <property type="entry name" value="Znf_CTCHY"/>
</dbReference>
<dbReference type="InterPro" id="IPR013083">
    <property type="entry name" value="Znf_RING/FYVE/PHD"/>
</dbReference>
<dbReference type="Gene3D" id="3.30.40.10">
    <property type="entry name" value="Zinc/RING finger domain, C3HC4 (zinc finger)"/>
    <property type="match status" value="1"/>
</dbReference>
<keyword evidence="6" id="KW-0862">Zinc</keyword>
<gene>
    <name evidence="11" type="ORF">WJX73_008075</name>
</gene>
<dbReference type="GO" id="GO:0061630">
    <property type="term" value="F:ubiquitin protein ligase activity"/>
    <property type="evidence" value="ECO:0007669"/>
    <property type="project" value="TreeGrafter"/>
</dbReference>
<dbReference type="CDD" id="cd16464">
    <property type="entry name" value="RING-H2_Pirh2-like"/>
    <property type="match status" value="1"/>
</dbReference>
<dbReference type="GO" id="GO:0008270">
    <property type="term" value="F:zinc ion binding"/>
    <property type="evidence" value="ECO:0007669"/>
    <property type="project" value="UniProtKB-KW"/>
</dbReference>
<organism evidence="11 12">
    <name type="scientific">Symbiochloris irregularis</name>
    <dbReference type="NCBI Taxonomy" id="706552"/>
    <lineage>
        <taxon>Eukaryota</taxon>
        <taxon>Viridiplantae</taxon>
        <taxon>Chlorophyta</taxon>
        <taxon>core chlorophytes</taxon>
        <taxon>Trebouxiophyceae</taxon>
        <taxon>Trebouxiales</taxon>
        <taxon>Trebouxiaceae</taxon>
        <taxon>Symbiochloris</taxon>
    </lineage>
</organism>
<evidence type="ECO:0000256" key="6">
    <source>
        <dbReference type="ARBA" id="ARBA00022833"/>
    </source>
</evidence>
<dbReference type="Pfam" id="PF13639">
    <property type="entry name" value="zf-RING_2"/>
    <property type="match status" value="1"/>
</dbReference>
<comment type="caution">
    <text evidence="11">The sequence shown here is derived from an EMBL/GenBank/DDBJ whole genome shotgun (WGS) entry which is preliminary data.</text>
</comment>
<dbReference type="SMART" id="SM00184">
    <property type="entry name" value="RING"/>
    <property type="match status" value="1"/>
</dbReference>
<evidence type="ECO:0000256" key="3">
    <source>
        <dbReference type="ARBA" id="ARBA00022723"/>
    </source>
</evidence>
<keyword evidence="7" id="KW-0539">Nucleus</keyword>
<evidence type="ECO:0000313" key="12">
    <source>
        <dbReference type="Proteomes" id="UP001465755"/>
    </source>
</evidence>
<feature type="domain" description="RING-type" evidence="9">
    <location>
        <begin position="45"/>
        <end position="87"/>
    </location>
</feature>
<keyword evidence="12" id="KW-1185">Reference proteome</keyword>
<evidence type="ECO:0000259" key="10">
    <source>
        <dbReference type="PROSITE" id="PS51270"/>
    </source>
</evidence>
<dbReference type="Gene3D" id="2.20.28.10">
    <property type="match status" value="1"/>
</dbReference>
<dbReference type="SUPFAM" id="SSF161245">
    <property type="entry name" value="Zinc hairpin stack"/>
    <property type="match status" value="1"/>
</dbReference>
<dbReference type="AlphaFoldDB" id="A0AAW1PJ40"/>
<dbReference type="PROSITE" id="PS51270">
    <property type="entry name" value="ZF_CTCHY"/>
    <property type="match status" value="1"/>
</dbReference>
<dbReference type="PROSITE" id="PS50089">
    <property type="entry name" value="ZF_RING_2"/>
    <property type="match status" value="1"/>
</dbReference>
<dbReference type="InterPro" id="IPR037275">
    <property type="entry name" value="Znf_CTCHY_sf"/>
</dbReference>
<comment type="subcellular location">
    <subcellularLocation>
        <location evidence="1">Nucleus</location>
    </subcellularLocation>
</comment>
<dbReference type="PANTHER" id="PTHR21319:SF53">
    <property type="entry name" value="RING FINGER AND CHY ZINC FINGER DOMAIN-CONTAINING PROTEIN 1"/>
    <property type="match status" value="1"/>
</dbReference>